<evidence type="ECO:0000313" key="3">
    <source>
        <dbReference type="Proteomes" id="UP000580517"/>
    </source>
</evidence>
<dbReference type="CDD" id="cd13578">
    <property type="entry name" value="PBP2_Bug27"/>
    <property type="match status" value="1"/>
</dbReference>
<dbReference type="InterPro" id="IPR042100">
    <property type="entry name" value="Bug_dom1"/>
</dbReference>
<comment type="caution">
    <text evidence="2">The sequence shown here is derived from an EMBL/GenBank/DDBJ whole genome shotgun (WGS) entry which is preliminary data.</text>
</comment>
<gene>
    <name evidence="2" type="ORF">H0A68_09660</name>
</gene>
<dbReference type="PANTHER" id="PTHR42928">
    <property type="entry name" value="TRICARBOXYLATE-BINDING PROTEIN"/>
    <property type="match status" value="1"/>
</dbReference>
<sequence>MFCAPLASAQDAWPSKPLRLIVPFGPGSTPDTLARIVAEGLTPVLGQSVVVENKPGAGGNIGTNTVAKAEPDGYTFGVTISGPLAVNTILFKDLPYDPQKDLAYITIAATQPSVLVVAPSLGVNDVPSLIKKLKENPGKYNFSSMGTGGISHLAMEALAARSGTQIVHVPYAGSSKAMAAILAGETQMAVLPAAAVMAQVDAGKLKALAVATAKRSAVLPDLPTLSESGLENIEGDAWMGFVAPAGTPEPVITRLHDEIVKIMNQDAVKKKLASMYMEPVANTPEEMRATVQADLDRWKPVIEANHIQMSQ</sequence>
<proteinExistence type="inferred from homology"/>
<keyword evidence="3" id="KW-1185">Reference proteome</keyword>
<dbReference type="InterPro" id="IPR005064">
    <property type="entry name" value="BUG"/>
</dbReference>
<evidence type="ECO:0000256" key="1">
    <source>
        <dbReference type="ARBA" id="ARBA00006987"/>
    </source>
</evidence>
<dbReference type="Pfam" id="PF03401">
    <property type="entry name" value="TctC"/>
    <property type="match status" value="1"/>
</dbReference>
<dbReference type="SUPFAM" id="SSF53850">
    <property type="entry name" value="Periplasmic binding protein-like II"/>
    <property type="match status" value="1"/>
</dbReference>
<comment type="similarity">
    <text evidence="1">Belongs to the UPF0065 (bug) family.</text>
</comment>
<dbReference type="OrthoDB" id="8678477at2"/>
<evidence type="ECO:0000313" key="2">
    <source>
        <dbReference type="EMBL" id="NYT37139.1"/>
    </source>
</evidence>
<dbReference type="PANTHER" id="PTHR42928:SF5">
    <property type="entry name" value="BLR1237 PROTEIN"/>
    <property type="match status" value="1"/>
</dbReference>
<reference evidence="2 3" key="1">
    <citation type="submission" date="2020-07" db="EMBL/GenBank/DDBJ databases">
        <title>Taxonomic revisions and descriptions of new bacterial species based on genomic comparisons in the high-G+C-content subgroup of the family Alcaligenaceae.</title>
        <authorList>
            <person name="Szabo A."/>
            <person name="Felfoldi T."/>
        </authorList>
    </citation>
    <scope>NUCLEOTIDE SEQUENCE [LARGE SCALE GENOMIC DNA]</scope>
    <source>
        <strain evidence="2 3">DSM 25264</strain>
    </source>
</reference>
<accession>A0A853FB35</accession>
<organism evidence="2 3">
    <name type="scientific">Allopusillimonas soli</name>
    <dbReference type="NCBI Taxonomy" id="659016"/>
    <lineage>
        <taxon>Bacteria</taxon>
        <taxon>Pseudomonadati</taxon>
        <taxon>Pseudomonadota</taxon>
        <taxon>Betaproteobacteria</taxon>
        <taxon>Burkholderiales</taxon>
        <taxon>Alcaligenaceae</taxon>
        <taxon>Allopusillimonas</taxon>
    </lineage>
</organism>
<dbReference type="EMBL" id="JACCEW010000002">
    <property type="protein sequence ID" value="NYT37139.1"/>
    <property type="molecule type" value="Genomic_DNA"/>
</dbReference>
<dbReference type="PIRSF" id="PIRSF017082">
    <property type="entry name" value="YflP"/>
    <property type="match status" value="1"/>
</dbReference>
<dbReference type="AlphaFoldDB" id="A0A853FB35"/>
<protein>
    <submittedName>
        <fullName evidence="2">Tripartite tricarboxylate transporter substrate binding protein</fullName>
    </submittedName>
</protein>
<dbReference type="Gene3D" id="3.40.190.10">
    <property type="entry name" value="Periplasmic binding protein-like II"/>
    <property type="match status" value="1"/>
</dbReference>
<dbReference type="Proteomes" id="UP000580517">
    <property type="component" value="Unassembled WGS sequence"/>
</dbReference>
<dbReference type="Gene3D" id="3.40.190.150">
    <property type="entry name" value="Bordetella uptake gene, domain 1"/>
    <property type="match status" value="1"/>
</dbReference>
<name>A0A853FB35_9BURK</name>